<dbReference type="EMBL" id="CAJNOQ010003038">
    <property type="protein sequence ID" value="CAF0992219.1"/>
    <property type="molecule type" value="Genomic_DNA"/>
</dbReference>
<dbReference type="Proteomes" id="UP000681722">
    <property type="component" value="Unassembled WGS sequence"/>
</dbReference>
<accession>A0A814GBS4</accession>
<evidence type="ECO:0000313" key="3">
    <source>
        <dbReference type="EMBL" id="CAF3764121.1"/>
    </source>
</evidence>
<evidence type="ECO:0000313" key="2">
    <source>
        <dbReference type="EMBL" id="CAF0992219.1"/>
    </source>
</evidence>
<dbReference type="Proteomes" id="UP000663829">
    <property type="component" value="Unassembled WGS sequence"/>
</dbReference>
<keyword evidence="4" id="KW-1185">Reference proteome</keyword>
<comment type="caution">
    <text evidence="2">The sequence shown here is derived from an EMBL/GenBank/DDBJ whole genome shotgun (WGS) entry which is preliminary data.</text>
</comment>
<dbReference type="OrthoDB" id="5985799at2759"/>
<proteinExistence type="predicted"/>
<dbReference type="EMBL" id="CAJOBC010003038">
    <property type="protein sequence ID" value="CAF3764121.1"/>
    <property type="molecule type" value="Genomic_DNA"/>
</dbReference>
<gene>
    <name evidence="2" type="ORF">GPM918_LOCUS13313</name>
    <name evidence="3" type="ORF">SRO942_LOCUS13313</name>
</gene>
<name>A0A814GBS4_9BILA</name>
<protein>
    <submittedName>
        <fullName evidence="2">Uncharacterized protein</fullName>
    </submittedName>
</protein>
<evidence type="ECO:0000313" key="4">
    <source>
        <dbReference type="Proteomes" id="UP000663829"/>
    </source>
</evidence>
<feature type="coiled-coil region" evidence="1">
    <location>
        <begin position="83"/>
        <end position="117"/>
    </location>
</feature>
<evidence type="ECO:0000256" key="1">
    <source>
        <dbReference type="SAM" id="Coils"/>
    </source>
</evidence>
<reference evidence="2" key="1">
    <citation type="submission" date="2021-02" db="EMBL/GenBank/DDBJ databases">
        <authorList>
            <person name="Nowell W R."/>
        </authorList>
    </citation>
    <scope>NUCLEOTIDE SEQUENCE</scope>
</reference>
<sequence>MGWSGLVGMNCRSFQLKAISKRIPVDLDPKTEPTMAATMSTVVIRANRDHAAGCVTPVISQNSLISSIAQNVLSINPFQQMINEIIKQKIAPLETRMQQLEEMVQDLQERNDCLNYKTNDLAQYQRRCAFHIYGIAENKEGNKNAIIKYIGKVMGVKVEDSDIYASHRLKQNKQGDDC</sequence>
<dbReference type="AlphaFoldDB" id="A0A814GBS4"/>
<organism evidence="2 4">
    <name type="scientific">Didymodactylos carnosus</name>
    <dbReference type="NCBI Taxonomy" id="1234261"/>
    <lineage>
        <taxon>Eukaryota</taxon>
        <taxon>Metazoa</taxon>
        <taxon>Spiralia</taxon>
        <taxon>Gnathifera</taxon>
        <taxon>Rotifera</taxon>
        <taxon>Eurotatoria</taxon>
        <taxon>Bdelloidea</taxon>
        <taxon>Philodinida</taxon>
        <taxon>Philodinidae</taxon>
        <taxon>Didymodactylos</taxon>
    </lineage>
</organism>
<keyword evidence="1" id="KW-0175">Coiled coil</keyword>